<feature type="transmembrane region" description="Helical" evidence="1">
    <location>
        <begin position="128"/>
        <end position="148"/>
    </location>
</feature>
<protein>
    <submittedName>
        <fullName evidence="2">Uncharacterized protein</fullName>
    </submittedName>
</protein>
<proteinExistence type="predicted"/>
<organism evidence="2 3">
    <name type="scientific">Hymenobacter citatus</name>
    <dbReference type="NCBI Taxonomy" id="2763506"/>
    <lineage>
        <taxon>Bacteria</taxon>
        <taxon>Pseudomonadati</taxon>
        <taxon>Bacteroidota</taxon>
        <taxon>Cytophagia</taxon>
        <taxon>Cytophagales</taxon>
        <taxon>Hymenobacteraceae</taxon>
        <taxon>Hymenobacter</taxon>
    </lineage>
</organism>
<dbReference type="Proteomes" id="UP000622017">
    <property type="component" value="Unassembled WGS sequence"/>
</dbReference>
<evidence type="ECO:0000313" key="3">
    <source>
        <dbReference type="Proteomes" id="UP000622017"/>
    </source>
</evidence>
<evidence type="ECO:0000313" key="2">
    <source>
        <dbReference type="EMBL" id="MBC6611672.1"/>
    </source>
</evidence>
<keyword evidence="1" id="KW-0472">Membrane</keyword>
<keyword evidence="1" id="KW-1133">Transmembrane helix</keyword>
<name>A0ABR7MKQ5_9BACT</name>
<dbReference type="EMBL" id="JACSCY010000008">
    <property type="protein sequence ID" value="MBC6611672.1"/>
    <property type="molecule type" value="Genomic_DNA"/>
</dbReference>
<feature type="transmembrane region" description="Helical" evidence="1">
    <location>
        <begin position="42"/>
        <end position="59"/>
    </location>
</feature>
<keyword evidence="3" id="KW-1185">Reference proteome</keyword>
<feature type="transmembrane region" description="Helical" evidence="1">
    <location>
        <begin position="98"/>
        <end position="116"/>
    </location>
</feature>
<evidence type="ECO:0000256" key="1">
    <source>
        <dbReference type="SAM" id="Phobius"/>
    </source>
</evidence>
<keyword evidence="1" id="KW-0812">Transmembrane</keyword>
<comment type="caution">
    <text evidence="2">The sequence shown here is derived from an EMBL/GenBank/DDBJ whole genome shotgun (WGS) entry which is preliminary data.</text>
</comment>
<accession>A0ABR7MKQ5</accession>
<sequence>MKTKQNSIGRMRRNARWELGFTLVLLVGSTIGFFYVKSLETRTMLLWLILISLISLVSYHRHMLSGIQELSGVGATIHTHITQRVAGLRQLLQASYRSSVWVLCVTFGIVLSFALYKALTQYSGRLLLIQLVGVGLGCVVAVVVSHFVRRVVRQVLQDLYGRHLDRLEAALSDLQDAQ</sequence>
<reference evidence="2 3" key="1">
    <citation type="submission" date="2020-08" db="EMBL/GenBank/DDBJ databases">
        <title>Hymenobacter sp.</title>
        <authorList>
            <person name="Kim M.K."/>
        </authorList>
    </citation>
    <scope>NUCLEOTIDE SEQUENCE [LARGE SCALE GENOMIC DNA]</scope>
    <source>
        <strain evidence="2 3">BT507</strain>
    </source>
</reference>
<feature type="transmembrane region" description="Helical" evidence="1">
    <location>
        <begin position="20"/>
        <end position="36"/>
    </location>
</feature>
<gene>
    <name evidence="2" type="ORF">H8B15_12105</name>
</gene>
<dbReference type="RefSeq" id="WP_187319951.1">
    <property type="nucleotide sequence ID" value="NZ_JACSCY010000008.1"/>
</dbReference>